<dbReference type="GO" id="GO:0005507">
    <property type="term" value="F:copper ion binding"/>
    <property type="evidence" value="ECO:0007669"/>
    <property type="project" value="TreeGrafter"/>
</dbReference>
<dbReference type="SUPFAM" id="SSF54913">
    <property type="entry name" value="GlnB-like"/>
    <property type="match status" value="1"/>
</dbReference>
<reference evidence="2 3" key="1">
    <citation type="submission" date="2019-07" db="EMBL/GenBank/DDBJ databases">
        <title>The pathways for chlorine oxyanion respiration interact through the shared metabolite chlorate.</title>
        <authorList>
            <person name="Barnum T.P."/>
            <person name="Cheng Y."/>
            <person name="Hill K.A."/>
            <person name="Lucas L.N."/>
            <person name="Carlson H.K."/>
            <person name="Coates J.D."/>
        </authorList>
    </citation>
    <scope>NUCLEOTIDE SEQUENCE [LARGE SCALE GENOMIC DNA]</scope>
    <source>
        <strain evidence="2">BK-3</strain>
    </source>
</reference>
<proteinExistence type="inferred from homology"/>
<dbReference type="PANTHER" id="PTHR23419">
    <property type="entry name" value="DIVALENT CATION TOLERANCE CUTA-RELATED"/>
    <property type="match status" value="1"/>
</dbReference>
<name>A0A558DEQ5_9GAMM</name>
<evidence type="ECO:0000313" key="2">
    <source>
        <dbReference type="EMBL" id="TVT59518.1"/>
    </source>
</evidence>
<dbReference type="STRING" id="1543721.AAY24_14235"/>
<comment type="similarity">
    <text evidence="1">Belongs to the CutA family.</text>
</comment>
<dbReference type="InterPro" id="IPR011322">
    <property type="entry name" value="N-reg_PII-like_a/b"/>
</dbReference>
<dbReference type="Gene3D" id="3.30.70.120">
    <property type="match status" value="1"/>
</dbReference>
<dbReference type="Pfam" id="PF03091">
    <property type="entry name" value="CutA1"/>
    <property type="match status" value="1"/>
</dbReference>
<dbReference type="GO" id="GO:0010038">
    <property type="term" value="P:response to metal ion"/>
    <property type="evidence" value="ECO:0007669"/>
    <property type="project" value="InterPro"/>
</dbReference>
<gene>
    <name evidence="2" type="ORF">FHK82_00615</name>
</gene>
<organism evidence="2 3">
    <name type="scientific">Sedimenticola thiotaurini</name>
    <dbReference type="NCBI Taxonomy" id="1543721"/>
    <lineage>
        <taxon>Bacteria</taxon>
        <taxon>Pseudomonadati</taxon>
        <taxon>Pseudomonadota</taxon>
        <taxon>Gammaproteobacteria</taxon>
        <taxon>Chromatiales</taxon>
        <taxon>Sedimenticolaceae</taxon>
        <taxon>Sedimenticola</taxon>
    </lineage>
</organism>
<evidence type="ECO:0000313" key="3">
    <source>
        <dbReference type="Proteomes" id="UP000317355"/>
    </source>
</evidence>
<comment type="caution">
    <text evidence="2">The sequence shown here is derived from an EMBL/GenBank/DDBJ whole genome shotgun (WGS) entry which is preliminary data.</text>
</comment>
<dbReference type="AlphaFoldDB" id="A0A558DEQ5"/>
<dbReference type="EMBL" id="VMRY01000003">
    <property type="protein sequence ID" value="TVT59518.1"/>
    <property type="molecule type" value="Genomic_DNA"/>
</dbReference>
<dbReference type="InterPro" id="IPR004323">
    <property type="entry name" value="Ion_tolerance_CutA"/>
</dbReference>
<dbReference type="PANTHER" id="PTHR23419:SF8">
    <property type="entry name" value="FI09726P"/>
    <property type="match status" value="1"/>
</dbReference>
<sequence length="112" mass="12672">MPVDKLLIYCTCPDRASADRIAGHLVTERLAACVTITAPVVSVYTWQEKLETTEEYLLLIKTSQSRYTELEQAILSVHPYELPEIIAVPIAQGLPAYLHWIDECTEPQQKTQ</sequence>
<protein>
    <submittedName>
        <fullName evidence="2">Divalent-cation tolerance protein CutA</fullName>
    </submittedName>
</protein>
<dbReference type="Proteomes" id="UP000317355">
    <property type="component" value="Unassembled WGS sequence"/>
</dbReference>
<accession>A0A558DEQ5</accession>
<dbReference type="InterPro" id="IPR015867">
    <property type="entry name" value="N-reg_PII/ATP_PRibTrfase_C"/>
</dbReference>
<evidence type="ECO:0000256" key="1">
    <source>
        <dbReference type="ARBA" id="ARBA00010169"/>
    </source>
</evidence>